<dbReference type="EMBL" id="HACG01020175">
    <property type="protein sequence ID" value="CEK67040.1"/>
    <property type="molecule type" value="Transcribed_RNA"/>
</dbReference>
<dbReference type="PANTHER" id="PTHR14234:SF19">
    <property type="entry name" value="RIM-BINDING PROTEIN, ISOFORM F"/>
    <property type="match status" value="1"/>
</dbReference>
<feature type="region of interest" description="Disordered" evidence="3">
    <location>
        <begin position="300"/>
        <end position="322"/>
    </location>
</feature>
<dbReference type="InterPro" id="IPR035753">
    <property type="entry name" value="RIM-BP_SH3_2"/>
</dbReference>
<dbReference type="CDD" id="cd12012">
    <property type="entry name" value="SH3_RIM-BP_2"/>
    <property type="match status" value="1"/>
</dbReference>
<dbReference type="PROSITE" id="PS50002">
    <property type="entry name" value="SH3"/>
    <property type="match status" value="2"/>
</dbReference>
<dbReference type="Gene3D" id="2.30.30.40">
    <property type="entry name" value="SH3 Domains"/>
    <property type="match status" value="2"/>
</dbReference>
<dbReference type="PANTHER" id="PTHR14234">
    <property type="entry name" value="RIM BINDING PROTEIN-RELATED"/>
    <property type="match status" value="1"/>
</dbReference>
<evidence type="ECO:0000259" key="4">
    <source>
        <dbReference type="PROSITE" id="PS50002"/>
    </source>
</evidence>
<sequence length="660" mass="73635">IDKAPNPTSITVPTYEIESSPVIYLDTADTRSNSEGVKRLLPFPLPLQHGSTSEERSAVSEPIHPPIVLLASNDQGSTLTESSILEPLETTEIDEHKSPVDTDDEIEEAFRDFPNREEDAANESYSGSTYTELSDILEVEEDLIGSQDSRINELGTSLTNHISSSSQVANQLKNKTPETITHSTANNSANKLSPQNLNQYEEKLLTSAQLLPTTENVQKNSTDQEILEDNMEDIITPSKNNSTNLSLETRISKLFLNEQTDSQNPKDLSLLKQNQEENIIDYVPTVGVDEKYDDLKSIHKSSRSDPVENHQPEIHFNSSRDDLVDHKPQTKHGINQRPLSDSAIIEEHRKNVMSSSPIPVVEDASETDSLSSEINHIVKANSVRLFIALFDYNPTLMSPNVDATDEELPFREGQILKVFGHKDADGFYKGENDGRIGYIPCNMVCEVQVDDPDLLNQLLHDITESPGQIHNGGTIIHSGHKHRIPNGVTSSKSREEHLPRQMIAIYDYDPRKLSPNVDSDLELSFKSGDYVTVYGDMDSDGFYVGVINNRRGLVPSNFLRPAPVSNRLERTPSTPTRSFENRHKASSARKNVTTNISNLEDELLSHPETVNSNKQRTIVNFSENKSEHTSPSTASPSHDGKSKKDSFLSKGKNMFKIFTR</sequence>
<evidence type="ECO:0000313" key="5">
    <source>
        <dbReference type="EMBL" id="CEK67040.1"/>
    </source>
</evidence>
<organism evidence="5">
    <name type="scientific">Arion vulgaris</name>
    <dbReference type="NCBI Taxonomy" id="1028688"/>
    <lineage>
        <taxon>Eukaryota</taxon>
        <taxon>Metazoa</taxon>
        <taxon>Spiralia</taxon>
        <taxon>Lophotrochozoa</taxon>
        <taxon>Mollusca</taxon>
        <taxon>Gastropoda</taxon>
        <taxon>Heterobranchia</taxon>
        <taxon>Euthyneura</taxon>
        <taxon>Panpulmonata</taxon>
        <taxon>Eupulmonata</taxon>
        <taxon>Stylommatophora</taxon>
        <taxon>Helicina</taxon>
        <taxon>Arionoidea</taxon>
        <taxon>Arionidae</taxon>
        <taxon>Arion</taxon>
    </lineage>
</organism>
<dbReference type="InterPro" id="IPR040325">
    <property type="entry name" value="RIMBP1/2/3"/>
</dbReference>
<dbReference type="AlphaFoldDB" id="A0A0B6ZH40"/>
<dbReference type="FunFam" id="2.30.30.40:FF:000023">
    <property type="entry name" value="RIMS-binding protein 2 isoform F"/>
    <property type="match status" value="1"/>
</dbReference>
<evidence type="ECO:0000256" key="3">
    <source>
        <dbReference type="SAM" id="MobiDB-lite"/>
    </source>
</evidence>
<dbReference type="FunFam" id="2.30.30.40:FF:000016">
    <property type="entry name" value="RIMS-binding protein 2 isoform X2"/>
    <property type="match status" value="1"/>
</dbReference>
<name>A0A0B6ZH40_9EUPU</name>
<feature type="domain" description="SH3" evidence="4">
    <location>
        <begin position="381"/>
        <end position="449"/>
    </location>
</feature>
<feature type="compositionally biased region" description="Basic and acidic residues" evidence="3">
    <location>
        <begin position="638"/>
        <end position="647"/>
    </location>
</feature>
<dbReference type="GO" id="GO:0045202">
    <property type="term" value="C:synapse"/>
    <property type="evidence" value="ECO:0007669"/>
    <property type="project" value="GOC"/>
</dbReference>
<dbReference type="Pfam" id="PF07653">
    <property type="entry name" value="SH3_2"/>
    <property type="match status" value="2"/>
</dbReference>
<feature type="non-terminal residue" evidence="5">
    <location>
        <position position="1"/>
    </location>
</feature>
<dbReference type="SUPFAM" id="SSF50044">
    <property type="entry name" value="SH3-domain"/>
    <property type="match status" value="2"/>
</dbReference>
<feature type="region of interest" description="Disordered" evidence="3">
    <location>
        <begin position="556"/>
        <end position="594"/>
    </location>
</feature>
<dbReference type="InterPro" id="IPR001452">
    <property type="entry name" value="SH3_domain"/>
</dbReference>
<dbReference type="GO" id="GO:0007274">
    <property type="term" value="P:neuromuscular synaptic transmission"/>
    <property type="evidence" value="ECO:0007669"/>
    <property type="project" value="TreeGrafter"/>
</dbReference>
<accession>A0A0B6ZH40</accession>
<proteinExistence type="predicted"/>
<dbReference type="SMART" id="SM00326">
    <property type="entry name" value="SH3"/>
    <property type="match status" value="2"/>
</dbReference>
<gene>
    <name evidence="5" type="primary">ORF61109</name>
</gene>
<feature type="domain" description="SH3" evidence="4">
    <location>
        <begin position="497"/>
        <end position="564"/>
    </location>
</feature>
<dbReference type="PRINTS" id="PR00452">
    <property type="entry name" value="SH3DOMAIN"/>
</dbReference>
<evidence type="ECO:0000256" key="2">
    <source>
        <dbReference type="PROSITE-ProRule" id="PRU00192"/>
    </source>
</evidence>
<reference evidence="5" key="1">
    <citation type="submission" date="2014-12" db="EMBL/GenBank/DDBJ databases">
        <title>Insight into the proteome of Arion vulgaris.</title>
        <authorList>
            <person name="Aradska J."/>
            <person name="Bulat T."/>
            <person name="Smidak R."/>
            <person name="Sarate P."/>
            <person name="Gangsoo J."/>
            <person name="Sialana F."/>
            <person name="Bilban M."/>
            <person name="Lubec G."/>
        </authorList>
    </citation>
    <scope>NUCLEOTIDE SEQUENCE</scope>
    <source>
        <tissue evidence="5">Skin</tissue>
    </source>
</reference>
<keyword evidence="1 2" id="KW-0728">SH3 domain</keyword>
<protein>
    <recommendedName>
        <fullName evidence="4">SH3 domain-containing protein</fullName>
    </recommendedName>
</protein>
<feature type="region of interest" description="Disordered" evidence="3">
    <location>
        <begin position="622"/>
        <end position="660"/>
    </location>
</feature>
<dbReference type="InterPro" id="IPR036028">
    <property type="entry name" value="SH3-like_dom_sf"/>
</dbReference>
<feature type="compositionally biased region" description="Polar residues" evidence="3">
    <location>
        <begin position="622"/>
        <end position="636"/>
    </location>
</feature>
<evidence type="ECO:0000256" key="1">
    <source>
        <dbReference type="ARBA" id="ARBA00022443"/>
    </source>
</evidence>
<feature type="region of interest" description="Disordered" evidence="3">
    <location>
        <begin position="475"/>
        <end position="495"/>
    </location>
</feature>